<name>A0A7D5GG18_9EURY</name>
<protein>
    <submittedName>
        <fullName evidence="2">Uncharacterized protein</fullName>
    </submittedName>
</protein>
<dbReference type="Proteomes" id="UP000509750">
    <property type="component" value="Chromosome"/>
</dbReference>
<dbReference type="RefSeq" id="WP_179170282.1">
    <property type="nucleotide sequence ID" value="NZ_CP058529.1"/>
</dbReference>
<reference evidence="2 3" key="1">
    <citation type="submission" date="2020-07" db="EMBL/GenBank/DDBJ databases">
        <title>Gai3-2, isolated from salt lake.</title>
        <authorList>
            <person name="Cui H."/>
            <person name="Shi X."/>
        </authorList>
    </citation>
    <scope>NUCLEOTIDE SEQUENCE [LARGE SCALE GENOMIC DNA]</scope>
    <source>
        <strain evidence="2 3">Gai3-2</strain>
    </source>
</reference>
<sequence>MSNTTRRSDDLDAHLAEVEDGAGCTEIWETLSERRDGDAQEVDSEADPKADAE</sequence>
<organism evidence="2 3">
    <name type="scientific">Halorarum halophilum</name>
    <dbReference type="NCBI Taxonomy" id="2743090"/>
    <lineage>
        <taxon>Archaea</taxon>
        <taxon>Methanobacteriati</taxon>
        <taxon>Methanobacteriota</taxon>
        <taxon>Stenosarchaea group</taxon>
        <taxon>Halobacteria</taxon>
        <taxon>Halobacteriales</taxon>
        <taxon>Haloferacaceae</taxon>
        <taxon>Halorarum</taxon>
    </lineage>
</organism>
<dbReference type="OrthoDB" id="339874at2157"/>
<dbReference type="KEGG" id="halg:HUG10_14670"/>
<proteinExistence type="predicted"/>
<dbReference type="EMBL" id="CP058529">
    <property type="protein sequence ID" value="QLG28708.1"/>
    <property type="molecule type" value="Genomic_DNA"/>
</dbReference>
<evidence type="ECO:0000256" key="1">
    <source>
        <dbReference type="SAM" id="MobiDB-lite"/>
    </source>
</evidence>
<accession>A0A7D5GG18</accession>
<dbReference type="GeneID" id="56030101"/>
<evidence type="ECO:0000313" key="3">
    <source>
        <dbReference type="Proteomes" id="UP000509750"/>
    </source>
</evidence>
<feature type="region of interest" description="Disordered" evidence="1">
    <location>
        <begin position="31"/>
        <end position="53"/>
    </location>
</feature>
<dbReference type="AlphaFoldDB" id="A0A7D5GG18"/>
<gene>
    <name evidence="2" type="ORF">HUG10_14670</name>
</gene>
<keyword evidence="3" id="KW-1185">Reference proteome</keyword>
<evidence type="ECO:0000313" key="2">
    <source>
        <dbReference type="EMBL" id="QLG28708.1"/>
    </source>
</evidence>